<dbReference type="InterPro" id="IPR036870">
    <property type="entry name" value="Ribosomal_bS18_sf"/>
</dbReference>
<proteinExistence type="inferred from homology"/>
<dbReference type="AlphaFoldDB" id="A0A1F7I8Y7"/>
<evidence type="ECO:0000256" key="3">
    <source>
        <dbReference type="ARBA" id="ARBA00023274"/>
    </source>
</evidence>
<dbReference type="InterPro" id="IPR001648">
    <property type="entry name" value="Ribosomal_bS18"/>
</dbReference>
<comment type="caution">
    <text evidence="6">The sequence shown here is derived from an EMBL/GenBank/DDBJ whole genome shotgun (WGS) entry which is preliminary data.</text>
</comment>
<name>A0A1F7I8Y7_9BACT</name>
<evidence type="ECO:0000313" key="7">
    <source>
        <dbReference type="Proteomes" id="UP000179024"/>
    </source>
</evidence>
<dbReference type="GO" id="GO:0022627">
    <property type="term" value="C:cytosolic small ribosomal subunit"/>
    <property type="evidence" value="ECO:0007669"/>
    <property type="project" value="TreeGrafter"/>
</dbReference>
<dbReference type="GO" id="GO:0070181">
    <property type="term" value="F:small ribosomal subunit rRNA binding"/>
    <property type="evidence" value="ECO:0007669"/>
    <property type="project" value="TreeGrafter"/>
</dbReference>
<dbReference type="Pfam" id="PF01084">
    <property type="entry name" value="Ribosomal_S18"/>
    <property type="match status" value="1"/>
</dbReference>
<dbReference type="HAMAP" id="MF_00270">
    <property type="entry name" value="Ribosomal_bS18"/>
    <property type="match status" value="1"/>
</dbReference>
<dbReference type="PANTHER" id="PTHR13479:SF40">
    <property type="entry name" value="SMALL RIBOSOMAL SUBUNIT PROTEIN BS18M"/>
    <property type="match status" value="1"/>
</dbReference>
<evidence type="ECO:0000256" key="2">
    <source>
        <dbReference type="ARBA" id="ARBA00022980"/>
    </source>
</evidence>
<comment type="similarity">
    <text evidence="1 4 5">Belongs to the bacterial ribosomal protein bS18 family.</text>
</comment>
<protein>
    <recommendedName>
        <fullName evidence="4">Small ribosomal subunit protein bS18</fullName>
    </recommendedName>
</protein>
<evidence type="ECO:0000256" key="4">
    <source>
        <dbReference type="HAMAP-Rule" id="MF_00270"/>
    </source>
</evidence>
<organism evidence="6 7">
    <name type="scientific">Candidatus Roizmanbacteria bacterium RIFCSPHIGHO2_12_FULL_44_10</name>
    <dbReference type="NCBI Taxonomy" id="1802054"/>
    <lineage>
        <taxon>Bacteria</taxon>
        <taxon>Candidatus Roizmaniibacteriota</taxon>
    </lineage>
</organism>
<keyword evidence="4" id="KW-0699">rRNA-binding</keyword>
<keyword evidence="3 4" id="KW-0687">Ribonucleoprotein</keyword>
<keyword evidence="4" id="KW-0694">RNA-binding</keyword>
<dbReference type="PRINTS" id="PR00974">
    <property type="entry name" value="RIBOSOMALS18"/>
</dbReference>
<dbReference type="NCBIfam" id="TIGR00165">
    <property type="entry name" value="S18"/>
    <property type="match status" value="1"/>
</dbReference>
<comment type="function">
    <text evidence="4">Binds as a heterodimer with protein bS6 to the central domain of the 16S rRNA, where it helps stabilize the platform of the 30S subunit.</text>
</comment>
<dbReference type="GO" id="GO:0003735">
    <property type="term" value="F:structural constituent of ribosome"/>
    <property type="evidence" value="ECO:0007669"/>
    <property type="project" value="InterPro"/>
</dbReference>
<comment type="subunit">
    <text evidence="4">Part of the 30S ribosomal subunit. Forms a tight heterodimer with protein bS6.</text>
</comment>
<keyword evidence="2 4" id="KW-0689">Ribosomal protein</keyword>
<evidence type="ECO:0000256" key="5">
    <source>
        <dbReference type="RuleBase" id="RU003910"/>
    </source>
</evidence>
<dbReference type="Gene3D" id="4.10.640.10">
    <property type="entry name" value="Ribosomal protein S18"/>
    <property type="match status" value="1"/>
</dbReference>
<evidence type="ECO:0000256" key="1">
    <source>
        <dbReference type="ARBA" id="ARBA00005589"/>
    </source>
</evidence>
<dbReference type="PANTHER" id="PTHR13479">
    <property type="entry name" value="30S RIBOSOMAL PROTEIN S18"/>
    <property type="match status" value="1"/>
</dbReference>
<accession>A0A1F7I8Y7</accession>
<gene>
    <name evidence="4" type="primary">rpsR</name>
    <name evidence="6" type="ORF">A3F34_02930</name>
</gene>
<reference evidence="6 7" key="1">
    <citation type="journal article" date="2016" name="Nat. Commun.">
        <title>Thousands of microbial genomes shed light on interconnected biogeochemical processes in an aquifer system.</title>
        <authorList>
            <person name="Anantharaman K."/>
            <person name="Brown C.T."/>
            <person name="Hug L.A."/>
            <person name="Sharon I."/>
            <person name="Castelle C.J."/>
            <person name="Probst A.J."/>
            <person name="Thomas B.C."/>
            <person name="Singh A."/>
            <person name="Wilkins M.J."/>
            <person name="Karaoz U."/>
            <person name="Brodie E.L."/>
            <person name="Williams K.H."/>
            <person name="Hubbard S.S."/>
            <person name="Banfield J.F."/>
        </authorList>
    </citation>
    <scope>NUCLEOTIDE SEQUENCE [LARGE SCALE GENOMIC DNA]</scope>
</reference>
<dbReference type="SUPFAM" id="SSF46911">
    <property type="entry name" value="Ribosomal protein S18"/>
    <property type="match status" value="1"/>
</dbReference>
<sequence length="78" mass="9055">MPKKKDYFETYRVEPTYKDPVTLKRFVTSRGKIVAPEKSGLTAKNQRKLARHIKYARYLALLPYNSYQVEKLGQSSSA</sequence>
<dbReference type="EMBL" id="MGAE01000012">
    <property type="protein sequence ID" value="OGK39836.1"/>
    <property type="molecule type" value="Genomic_DNA"/>
</dbReference>
<dbReference type="Proteomes" id="UP000179024">
    <property type="component" value="Unassembled WGS sequence"/>
</dbReference>
<evidence type="ECO:0000313" key="6">
    <source>
        <dbReference type="EMBL" id="OGK39836.1"/>
    </source>
</evidence>
<dbReference type="GO" id="GO:0006412">
    <property type="term" value="P:translation"/>
    <property type="evidence" value="ECO:0007669"/>
    <property type="project" value="UniProtKB-UniRule"/>
</dbReference>